<comment type="catalytic activity">
    <reaction evidence="8">
        <text>4 Fe(2+) + O2 + 6 H2O = 4 iron(III) oxide-hydroxide + 12 H(+)</text>
        <dbReference type="Rhea" id="RHEA:11972"/>
        <dbReference type="ChEBI" id="CHEBI:15377"/>
        <dbReference type="ChEBI" id="CHEBI:15378"/>
        <dbReference type="ChEBI" id="CHEBI:15379"/>
        <dbReference type="ChEBI" id="CHEBI:29033"/>
        <dbReference type="ChEBI" id="CHEBI:78619"/>
        <dbReference type="EC" id="1.16.3.2"/>
    </reaction>
</comment>
<dbReference type="Pfam" id="PF00210">
    <property type="entry name" value="Ferritin"/>
    <property type="match status" value="1"/>
</dbReference>
<dbReference type="RefSeq" id="WP_068828553.1">
    <property type="nucleotide sequence ID" value="NZ_CP014224.1"/>
</dbReference>
<feature type="binding site" evidence="7">
    <location>
        <position position="127"/>
    </location>
    <ligand>
        <name>Fe cation</name>
        <dbReference type="ChEBI" id="CHEBI:24875"/>
        <label>1</label>
    </ligand>
</feature>
<dbReference type="InterPro" id="IPR008331">
    <property type="entry name" value="Ferritin_DPS_dom"/>
</dbReference>
<feature type="binding site" evidence="7">
    <location>
        <position position="50"/>
    </location>
    <ligand>
        <name>Fe cation</name>
        <dbReference type="ChEBI" id="CHEBI:24875"/>
        <label>1</label>
    </ligand>
</feature>
<dbReference type="PANTHER" id="PTHR11431:SF127">
    <property type="entry name" value="BACTERIAL NON-HEME FERRITIN"/>
    <property type="match status" value="1"/>
</dbReference>
<keyword evidence="2 8" id="KW-0409">Iron storage</keyword>
<accession>A0A1B1Y9C6</accession>
<dbReference type="PANTHER" id="PTHR11431">
    <property type="entry name" value="FERRITIN"/>
    <property type="match status" value="1"/>
</dbReference>
<dbReference type="CDD" id="cd01055">
    <property type="entry name" value="Nonheme_Ferritin"/>
    <property type="match status" value="1"/>
</dbReference>
<keyword evidence="4" id="KW-0560">Oxidoreductase</keyword>
<comment type="function">
    <text evidence="8">Iron-storage protein.</text>
</comment>
<feature type="binding site" evidence="7">
    <location>
        <position position="53"/>
    </location>
    <ligand>
        <name>Fe cation</name>
        <dbReference type="ChEBI" id="CHEBI:24875"/>
        <label>1</label>
    </ligand>
</feature>
<evidence type="ECO:0000256" key="6">
    <source>
        <dbReference type="ARBA" id="ARBA00054546"/>
    </source>
</evidence>
<dbReference type="KEGG" id="wfu:AXE80_00180"/>
<keyword evidence="5 7" id="KW-0408">Iron</keyword>
<name>A0A1B1Y9C6_9FLAO</name>
<evidence type="ECO:0000313" key="10">
    <source>
        <dbReference type="EMBL" id="ANW97383.1"/>
    </source>
</evidence>
<dbReference type="InterPro" id="IPR009040">
    <property type="entry name" value="Ferritin-like_diiron"/>
</dbReference>
<feature type="binding site" evidence="7">
    <location>
        <position position="17"/>
    </location>
    <ligand>
        <name>Fe cation</name>
        <dbReference type="ChEBI" id="CHEBI:24875"/>
        <label>1</label>
    </ligand>
</feature>
<dbReference type="InterPro" id="IPR001519">
    <property type="entry name" value="Ferritin"/>
</dbReference>
<gene>
    <name evidence="10" type="ORF">AXE80_00180</name>
</gene>
<dbReference type="GO" id="GO:0006826">
    <property type="term" value="P:iron ion transport"/>
    <property type="evidence" value="ECO:0007669"/>
    <property type="project" value="InterPro"/>
</dbReference>
<sequence>MLSETIEKALNTQIHLEANASMKYLAMATWAEVIGYNGVAGFFYNQSEEERVHMLKLVKFVNERGGKASIPSLDAPKDTFKDLHELFTVFLESEEQVTESINHLVFQTLEEKNYTVHNFLQWYVAEQAEEESLARTILDKLKIIGNDKSGTYLFDKDIEGIVAQTEINAKNE</sequence>
<dbReference type="GO" id="GO:0008198">
    <property type="term" value="F:ferrous iron binding"/>
    <property type="evidence" value="ECO:0007669"/>
    <property type="project" value="TreeGrafter"/>
</dbReference>
<dbReference type="GO" id="GO:0006879">
    <property type="term" value="P:intracellular iron ion homeostasis"/>
    <property type="evidence" value="ECO:0007669"/>
    <property type="project" value="UniProtKB-KW"/>
</dbReference>
<dbReference type="GO" id="GO:0042802">
    <property type="term" value="F:identical protein binding"/>
    <property type="evidence" value="ECO:0007669"/>
    <property type="project" value="UniProtKB-ARBA"/>
</dbReference>
<keyword evidence="8" id="KW-0963">Cytoplasm</keyword>
<evidence type="ECO:0000256" key="5">
    <source>
        <dbReference type="ARBA" id="ARBA00023004"/>
    </source>
</evidence>
<evidence type="ECO:0000256" key="7">
    <source>
        <dbReference type="PIRSR" id="PIRSR601519-1"/>
    </source>
</evidence>
<feature type="domain" description="Ferritin-like diiron" evidence="9">
    <location>
        <begin position="1"/>
        <end position="145"/>
    </location>
</feature>
<comment type="function">
    <text evidence="6">May alleviate iron toxicity in the presence of oxygen.</text>
</comment>
<proteinExistence type="inferred from homology"/>
<dbReference type="Proteomes" id="UP000092967">
    <property type="component" value="Chromosome"/>
</dbReference>
<evidence type="ECO:0000256" key="1">
    <source>
        <dbReference type="ARBA" id="ARBA00006950"/>
    </source>
</evidence>
<dbReference type="PROSITE" id="PS50905">
    <property type="entry name" value="FERRITIN_LIKE"/>
    <property type="match status" value="1"/>
</dbReference>
<dbReference type="OrthoDB" id="9801481at2"/>
<keyword evidence="3 7" id="KW-0479">Metal-binding</keyword>
<dbReference type="SUPFAM" id="SSF47240">
    <property type="entry name" value="Ferritin-like"/>
    <property type="match status" value="1"/>
</dbReference>
<dbReference type="Gene3D" id="1.20.1260.10">
    <property type="match status" value="1"/>
</dbReference>
<evidence type="ECO:0000259" key="9">
    <source>
        <dbReference type="PROSITE" id="PS50905"/>
    </source>
</evidence>
<dbReference type="GO" id="GO:0005737">
    <property type="term" value="C:cytoplasm"/>
    <property type="evidence" value="ECO:0007669"/>
    <property type="project" value="UniProtKB-SubCell"/>
</dbReference>
<reference evidence="10 11" key="1">
    <citation type="submission" date="2016-02" db="EMBL/GenBank/DDBJ databases">
        <authorList>
            <person name="Wen L."/>
            <person name="He K."/>
            <person name="Yang H."/>
        </authorList>
    </citation>
    <scope>NUCLEOTIDE SEQUENCE [LARGE SCALE GENOMIC DNA]</scope>
    <source>
        <strain evidence="10 11">CZ1127</strain>
    </source>
</reference>
<dbReference type="AlphaFoldDB" id="A0A1B1Y9C6"/>
<evidence type="ECO:0000256" key="4">
    <source>
        <dbReference type="ARBA" id="ARBA00023002"/>
    </source>
</evidence>
<comment type="similarity">
    <text evidence="1 8">Belongs to the ferritin family. Prokaryotic subfamily.</text>
</comment>
<comment type="subcellular location">
    <subcellularLocation>
        <location evidence="8">Cytoplasm</location>
    </subcellularLocation>
</comment>
<evidence type="ECO:0000256" key="8">
    <source>
        <dbReference type="RuleBase" id="RU361145"/>
    </source>
</evidence>
<dbReference type="GO" id="GO:0008199">
    <property type="term" value="F:ferric iron binding"/>
    <property type="evidence" value="ECO:0007669"/>
    <property type="project" value="InterPro"/>
</dbReference>
<protein>
    <recommendedName>
        <fullName evidence="8">Ferritin</fullName>
        <ecNumber evidence="8">1.16.3.2</ecNumber>
    </recommendedName>
</protein>
<dbReference type="InterPro" id="IPR041719">
    <property type="entry name" value="Ferritin_prok"/>
</dbReference>
<dbReference type="InterPro" id="IPR009078">
    <property type="entry name" value="Ferritin-like_SF"/>
</dbReference>
<dbReference type="InterPro" id="IPR012347">
    <property type="entry name" value="Ferritin-like"/>
</dbReference>
<dbReference type="GO" id="GO:0016491">
    <property type="term" value="F:oxidoreductase activity"/>
    <property type="evidence" value="ECO:0007669"/>
    <property type="project" value="UniProtKB-KW"/>
</dbReference>
<evidence type="ECO:0000256" key="2">
    <source>
        <dbReference type="ARBA" id="ARBA00022434"/>
    </source>
</evidence>
<dbReference type="FunFam" id="1.20.1260.10:FF:000001">
    <property type="entry name" value="Non-heme ferritin"/>
    <property type="match status" value="1"/>
</dbReference>
<keyword evidence="11" id="KW-1185">Reference proteome</keyword>
<evidence type="ECO:0000313" key="11">
    <source>
        <dbReference type="Proteomes" id="UP000092967"/>
    </source>
</evidence>
<feature type="binding site" evidence="7">
    <location>
        <position position="94"/>
    </location>
    <ligand>
        <name>Fe cation</name>
        <dbReference type="ChEBI" id="CHEBI:24875"/>
        <label>1</label>
    </ligand>
</feature>
<dbReference type="STRING" id="1790137.AXE80_00180"/>
<evidence type="ECO:0000256" key="3">
    <source>
        <dbReference type="ARBA" id="ARBA00022723"/>
    </source>
</evidence>
<organism evidence="10 11">
    <name type="scientific">Wenyingzhuangia fucanilytica</name>
    <dbReference type="NCBI Taxonomy" id="1790137"/>
    <lineage>
        <taxon>Bacteria</taxon>
        <taxon>Pseudomonadati</taxon>
        <taxon>Bacteroidota</taxon>
        <taxon>Flavobacteriia</taxon>
        <taxon>Flavobacteriales</taxon>
        <taxon>Flavobacteriaceae</taxon>
        <taxon>Wenyingzhuangia</taxon>
    </lineage>
</organism>
<dbReference type="EMBL" id="CP014224">
    <property type="protein sequence ID" value="ANW97383.1"/>
    <property type="molecule type" value="Genomic_DNA"/>
</dbReference>
<dbReference type="EC" id="1.16.3.2" evidence="8"/>